<keyword evidence="4 6" id="KW-1015">Disulfide bond</keyword>
<dbReference type="InterPro" id="IPR001759">
    <property type="entry name" value="PTX_dom"/>
</dbReference>
<feature type="disulfide bond" evidence="6">
    <location>
        <begin position="126"/>
        <end position="143"/>
    </location>
</feature>
<comment type="caution">
    <text evidence="6">Lacks conserved residue(s) required for the propagation of feature annotation.</text>
</comment>
<reference evidence="11" key="1">
    <citation type="journal article" date="2017" name="J. ISSAAS">
        <title>Comparative analysis of the genomes of Stylophora pistillata and Acropora digitifera provides evidence for extensive differences between species of corals.</title>
        <authorList>
            <person name="Voolstra C.R."/>
            <person name="Li Y."/>
            <person name="Liew Y.J."/>
            <person name="Baumgarten S."/>
            <person name="Zoccola D."/>
            <person name="Flot J.-F."/>
            <person name="Tambutte S."/>
            <person name="Allemand D."/>
            <person name="Aranda M."/>
        </authorList>
    </citation>
    <scope>NUCLEOTIDE SEQUENCE</scope>
    <source>
        <strain evidence="11">CSM Monaco</strain>
        <tissue evidence="11">Whole animal</tissue>
    </source>
</reference>
<protein>
    <submittedName>
        <fullName evidence="11">Sushi, von Willebrand factor type A, EGF and pentraxin domain-containing protein 1</fullName>
    </submittedName>
</protein>
<dbReference type="Proteomes" id="UP000225706">
    <property type="component" value="Unassembled WGS sequence"/>
</dbReference>
<dbReference type="PANTHER" id="PTHR19277:SF125">
    <property type="entry name" value="B6"/>
    <property type="match status" value="1"/>
</dbReference>
<evidence type="ECO:0000259" key="8">
    <source>
        <dbReference type="PROSITE" id="PS50026"/>
    </source>
</evidence>
<dbReference type="SUPFAM" id="SSF49899">
    <property type="entry name" value="Concanavalin A-like lectins/glucanases"/>
    <property type="match status" value="1"/>
</dbReference>
<dbReference type="InterPro" id="IPR003609">
    <property type="entry name" value="Pan_app"/>
</dbReference>
<gene>
    <name evidence="11" type="primary">Svep1</name>
    <name evidence="11" type="ORF">AWC38_SpisGene22886</name>
</gene>
<feature type="domain" description="Apple" evidence="9">
    <location>
        <begin position="31"/>
        <end position="110"/>
    </location>
</feature>
<dbReference type="Gene3D" id="2.10.25.10">
    <property type="entry name" value="Laminin"/>
    <property type="match status" value="2"/>
</dbReference>
<dbReference type="FunFam" id="2.10.25.10:FF:000784">
    <property type="entry name" value="Uncharacterized protein"/>
    <property type="match status" value="1"/>
</dbReference>
<evidence type="ECO:0000256" key="5">
    <source>
        <dbReference type="ARBA" id="ARBA00023180"/>
    </source>
</evidence>
<accession>A0A2B4R401</accession>
<dbReference type="PROSITE" id="PS00289">
    <property type="entry name" value="PTX_1"/>
    <property type="match status" value="1"/>
</dbReference>
<feature type="disulfide bond" evidence="6">
    <location>
        <begin position="182"/>
        <end position="191"/>
    </location>
</feature>
<proteinExistence type="predicted"/>
<evidence type="ECO:0000256" key="3">
    <source>
        <dbReference type="ARBA" id="ARBA00022837"/>
    </source>
</evidence>
<dbReference type="InterPro" id="IPR013320">
    <property type="entry name" value="ConA-like_dom_sf"/>
</dbReference>
<dbReference type="EMBL" id="LSMT01001082">
    <property type="protein sequence ID" value="PFX13064.1"/>
    <property type="molecule type" value="Genomic_DNA"/>
</dbReference>
<dbReference type="InterPro" id="IPR030476">
    <property type="entry name" value="Pentaxin_CS"/>
</dbReference>
<organism evidence="11 12">
    <name type="scientific">Stylophora pistillata</name>
    <name type="common">Smooth cauliflower coral</name>
    <dbReference type="NCBI Taxonomy" id="50429"/>
    <lineage>
        <taxon>Eukaryota</taxon>
        <taxon>Metazoa</taxon>
        <taxon>Cnidaria</taxon>
        <taxon>Anthozoa</taxon>
        <taxon>Hexacorallia</taxon>
        <taxon>Scleractinia</taxon>
        <taxon>Astrocoeniina</taxon>
        <taxon>Pocilloporidae</taxon>
        <taxon>Stylophora</taxon>
    </lineage>
</organism>
<dbReference type="PROSITE" id="PS51828">
    <property type="entry name" value="PTX_2"/>
    <property type="match status" value="1"/>
</dbReference>
<feature type="chain" id="PRO_5013378503" evidence="7">
    <location>
        <begin position="28"/>
        <end position="407"/>
    </location>
</feature>
<feature type="domain" description="EGF-like" evidence="8">
    <location>
        <begin position="156"/>
        <end position="192"/>
    </location>
</feature>
<keyword evidence="2" id="KW-0479">Metal-binding</keyword>
<keyword evidence="6" id="KW-0245">EGF-like domain</keyword>
<dbReference type="PROSITE" id="PS00010">
    <property type="entry name" value="ASX_HYDROXYL"/>
    <property type="match status" value="1"/>
</dbReference>
<dbReference type="PRINTS" id="PR00895">
    <property type="entry name" value="PENTAXIN"/>
</dbReference>
<dbReference type="PROSITE" id="PS00022">
    <property type="entry name" value="EGF_1"/>
    <property type="match status" value="2"/>
</dbReference>
<dbReference type="STRING" id="50429.A0A2B4R401"/>
<keyword evidence="12" id="KW-1185">Reference proteome</keyword>
<keyword evidence="5" id="KW-0325">Glycoprotein</keyword>
<feature type="signal peptide" evidence="7">
    <location>
        <begin position="1"/>
        <end position="27"/>
    </location>
</feature>
<evidence type="ECO:0000259" key="10">
    <source>
        <dbReference type="PROSITE" id="PS51828"/>
    </source>
</evidence>
<dbReference type="PROSITE" id="PS50026">
    <property type="entry name" value="EGF_3"/>
    <property type="match status" value="2"/>
</dbReference>
<evidence type="ECO:0000256" key="7">
    <source>
        <dbReference type="SAM" id="SignalP"/>
    </source>
</evidence>
<dbReference type="AlphaFoldDB" id="A0A2B4R401"/>
<evidence type="ECO:0000256" key="2">
    <source>
        <dbReference type="ARBA" id="ARBA00022723"/>
    </source>
</evidence>
<dbReference type="Pfam" id="PF00354">
    <property type="entry name" value="Pentaxin"/>
    <property type="match status" value="1"/>
</dbReference>
<dbReference type="PRINTS" id="PR00010">
    <property type="entry name" value="EGFBLOOD"/>
</dbReference>
<dbReference type="GO" id="GO:0005509">
    <property type="term" value="F:calcium ion binding"/>
    <property type="evidence" value="ECO:0007669"/>
    <property type="project" value="InterPro"/>
</dbReference>
<comment type="cofactor">
    <cofactor evidence="1">
        <name>Ca(2+)</name>
        <dbReference type="ChEBI" id="CHEBI:29108"/>
    </cofactor>
</comment>
<evidence type="ECO:0000256" key="1">
    <source>
        <dbReference type="ARBA" id="ARBA00001913"/>
    </source>
</evidence>
<dbReference type="PROSITE" id="PS50948">
    <property type="entry name" value="PAN"/>
    <property type="match status" value="1"/>
</dbReference>
<evidence type="ECO:0000313" key="12">
    <source>
        <dbReference type="Proteomes" id="UP000225706"/>
    </source>
</evidence>
<keyword evidence="3" id="KW-0106">Calcium</keyword>
<feature type="domain" description="Pentraxin (PTX)" evidence="10">
    <location>
        <begin position="201"/>
        <end position="407"/>
    </location>
</feature>
<dbReference type="SUPFAM" id="SSF57196">
    <property type="entry name" value="EGF/Laminin"/>
    <property type="match status" value="2"/>
</dbReference>
<evidence type="ECO:0000256" key="6">
    <source>
        <dbReference type="PROSITE-ProRule" id="PRU00076"/>
    </source>
</evidence>
<comment type="caution">
    <text evidence="11">The sequence shown here is derived from an EMBL/GenBank/DDBJ whole genome shotgun (WGS) entry which is preliminary data.</text>
</comment>
<evidence type="ECO:0000313" key="11">
    <source>
        <dbReference type="EMBL" id="PFX13064.1"/>
    </source>
</evidence>
<evidence type="ECO:0000256" key="4">
    <source>
        <dbReference type="ARBA" id="ARBA00023157"/>
    </source>
</evidence>
<name>A0A2B4R401_STYPI</name>
<dbReference type="PANTHER" id="PTHR19277">
    <property type="entry name" value="PENTRAXIN"/>
    <property type="match status" value="1"/>
</dbReference>
<dbReference type="CDD" id="cd00054">
    <property type="entry name" value="EGF_CA"/>
    <property type="match status" value="2"/>
</dbReference>
<dbReference type="SMART" id="SM00179">
    <property type="entry name" value="EGF_CA"/>
    <property type="match status" value="1"/>
</dbReference>
<dbReference type="InterPro" id="IPR001881">
    <property type="entry name" value="EGF-like_Ca-bd_dom"/>
</dbReference>
<dbReference type="SMART" id="SM00159">
    <property type="entry name" value="PTX"/>
    <property type="match status" value="1"/>
</dbReference>
<sequence>MGPKNAPPFAFFRGLLLSAVFITAIESSTVCRSAYFSTLADKQLKGFVVKRFKSPGQISCCQSCLKNTWCTSTNFKLAPQTSDGEGTCELNKHNSSVIKQNTYLQFEKGVAFSMLWLKGCPTTNSCKNGGVCVYDEKKQSYSCKCKPIWTGETCTDLVTCDSHPCKNRGTCRDRVNGYNCSCAPGFHGTQCEKIEGQPCSKAYRIFFEKPSTKRHTKKENAISSILSEFTVCFFVKMNDTNTNGEQCLYSYAEASSTSGNGISVWLNYPKSRIGISVNEASGTDTGAGISDTMWHHICVTWKSTKGAWQLYLDGQLRSNKTGLNKNHKVPAGGTVIIGQDQDKVGGGFAFNESFGPGEVTEVNLWSRVLSASDIAEQYANCHITKVGLIHWWEQFKDGVTGVKVVEP</sequence>
<dbReference type="InterPro" id="IPR000152">
    <property type="entry name" value="EGF-type_Asp/Asn_hydroxyl_site"/>
</dbReference>
<dbReference type="InterPro" id="IPR051360">
    <property type="entry name" value="Neuronal_Pentraxin_Related"/>
</dbReference>
<keyword evidence="7" id="KW-0732">Signal</keyword>
<dbReference type="Pfam" id="PF00008">
    <property type="entry name" value="EGF"/>
    <property type="match status" value="2"/>
</dbReference>
<dbReference type="SMART" id="SM00181">
    <property type="entry name" value="EGF"/>
    <property type="match status" value="2"/>
</dbReference>
<dbReference type="PROSITE" id="PS01186">
    <property type="entry name" value="EGF_2"/>
    <property type="match status" value="1"/>
</dbReference>
<dbReference type="InterPro" id="IPR000742">
    <property type="entry name" value="EGF"/>
</dbReference>
<feature type="domain" description="EGF-like" evidence="8">
    <location>
        <begin position="116"/>
        <end position="155"/>
    </location>
</feature>
<evidence type="ECO:0000259" key="9">
    <source>
        <dbReference type="PROSITE" id="PS50948"/>
    </source>
</evidence>
<dbReference type="Gene3D" id="2.60.120.200">
    <property type="match status" value="1"/>
</dbReference>
<feature type="disulfide bond" evidence="6">
    <location>
        <begin position="145"/>
        <end position="154"/>
    </location>
</feature>
<dbReference type="OrthoDB" id="547680at2759"/>